<evidence type="ECO:0000313" key="2">
    <source>
        <dbReference type="Proteomes" id="UP000003835"/>
    </source>
</evidence>
<protein>
    <submittedName>
        <fullName evidence="1">Uncharacterized protein</fullName>
    </submittedName>
</protein>
<dbReference type="Proteomes" id="UP000003835">
    <property type="component" value="Unassembled WGS sequence"/>
</dbReference>
<name>B4VXS5_9CYAN</name>
<keyword evidence="2" id="KW-1185">Reference proteome</keyword>
<dbReference type="HOGENOM" id="CLU_3307870_0_0_3"/>
<reference evidence="1 2" key="1">
    <citation type="submission" date="2008-07" db="EMBL/GenBank/DDBJ databases">
        <authorList>
            <person name="Tandeau de Marsac N."/>
            <person name="Ferriera S."/>
            <person name="Johnson J."/>
            <person name="Kravitz S."/>
            <person name="Beeson K."/>
            <person name="Sutton G."/>
            <person name="Rogers Y.-H."/>
            <person name="Friedman R."/>
            <person name="Frazier M."/>
            <person name="Venter J.C."/>
        </authorList>
    </citation>
    <scope>NUCLEOTIDE SEQUENCE [LARGE SCALE GENOMIC DNA]</scope>
    <source>
        <strain evidence="1 2">PCC 7420</strain>
    </source>
</reference>
<proteinExistence type="predicted"/>
<accession>B4VXS5</accession>
<evidence type="ECO:0000313" key="1">
    <source>
        <dbReference type="EMBL" id="EDX73340.1"/>
    </source>
</evidence>
<gene>
    <name evidence="1" type="ORF">MC7420_1136</name>
</gene>
<dbReference type="EMBL" id="DS989858">
    <property type="protein sequence ID" value="EDX73340.1"/>
    <property type="molecule type" value="Genomic_DNA"/>
</dbReference>
<dbReference type="AlphaFoldDB" id="B4VXS5"/>
<sequence length="39" mass="4232">MYLFVGANMPGTVLPILKQVSKLYSSLPLKNNKTGHPSS</sequence>
<organism evidence="1 2">
    <name type="scientific">Coleofasciculus chthonoplastes PCC 7420</name>
    <dbReference type="NCBI Taxonomy" id="118168"/>
    <lineage>
        <taxon>Bacteria</taxon>
        <taxon>Bacillati</taxon>
        <taxon>Cyanobacteriota</taxon>
        <taxon>Cyanophyceae</taxon>
        <taxon>Coleofasciculales</taxon>
        <taxon>Coleofasciculaceae</taxon>
        <taxon>Coleofasciculus</taxon>
    </lineage>
</organism>